<dbReference type="InterPro" id="IPR036890">
    <property type="entry name" value="HATPase_C_sf"/>
</dbReference>
<evidence type="ECO:0000259" key="2">
    <source>
        <dbReference type="Pfam" id="PF14501"/>
    </source>
</evidence>
<dbReference type="Proteomes" id="UP000823886">
    <property type="component" value="Unassembled WGS sequence"/>
</dbReference>
<organism evidence="3 4">
    <name type="scientific">Candidatus Blautia merdavium</name>
    <dbReference type="NCBI Taxonomy" id="2838494"/>
    <lineage>
        <taxon>Bacteria</taxon>
        <taxon>Bacillati</taxon>
        <taxon>Bacillota</taxon>
        <taxon>Clostridia</taxon>
        <taxon>Lachnospirales</taxon>
        <taxon>Lachnospiraceae</taxon>
        <taxon>Blautia</taxon>
    </lineage>
</organism>
<dbReference type="AlphaFoldDB" id="A0A9D2TAY4"/>
<comment type="caution">
    <text evidence="3">The sequence shown here is derived from an EMBL/GenBank/DDBJ whole genome shotgun (WGS) entry which is preliminary data.</text>
</comment>
<name>A0A9D2TAY4_9FIRM</name>
<dbReference type="SUPFAM" id="SSF55874">
    <property type="entry name" value="ATPase domain of HSP90 chaperone/DNA topoisomerase II/histidine kinase"/>
    <property type="match status" value="1"/>
</dbReference>
<evidence type="ECO:0000313" key="4">
    <source>
        <dbReference type="Proteomes" id="UP000823886"/>
    </source>
</evidence>
<dbReference type="EMBL" id="DWVZ01000124">
    <property type="protein sequence ID" value="HJC63775.1"/>
    <property type="molecule type" value="Genomic_DNA"/>
</dbReference>
<keyword evidence="1" id="KW-0812">Transmembrane</keyword>
<reference evidence="3" key="2">
    <citation type="submission" date="2021-04" db="EMBL/GenBank/DDBJ databases">
        <authorList>
            <person name="Gilroy R."/>
        </authorList>
    </citation>
    <scope>NUCLEOTIDE SEQUENCE</scope>
    <source>
        <strain evidence="3">ChiBcec2-3848</strain>
    </source>
</reference>
<accession>A0A9D2TAY4</accession>
<feature type="domain" description="Sensor histidine kinase NatK-like C-terminal" evidence="2">
    <location>
        <begin position="351"/>
        <end position="453"/>
    </location>
</feature>
<feature type="transmembrane region" description="Helical" evidence="1">
    <location>
        <begin position="73"/>
        <end position="91"/>
    </location>
</feature>
<dbReference type="Gene3D" id="3.30.565.10">
    <property type="entry name" value="Histidine kinase-like ATPase, C-terminal domain"/>
    <property type="match status" value="1"/>
</dbReference>
<feature type="transmembrane region" description="Helical" evidence="1">
    <location>
        <begin position="179"/>
        <end position="198"/>
    </location>
</feature>
<feature type="transmembrane region" description="Helical" evidence="1">
    <location>
        <begin position="139"/>
        <end position="159"/>
    </location>
</feature>
<dbReference type="GO" id="GO:0042802">
    <property type="term" value="F:identical protein binding"/>
    <property type="evidence" value="ECO:0007669"/>
    <property type="project" value="TreeGrafter"/>
</dbReference>
<feature type="transmembrane region" description="Helical" evidence="1">
    <location>
        <begin position="210"/>
        <end position="231"/>
    </location>
</feature>
<dbReference type="InterPro" id="IPR032834">
    <property type="entry name" value="NatK-like_C"/>
</dbReference>
<evidence type="ECO:0000256" key="1">
    <source>
        <dbReference type="SAM" id="Phobius"/>
    </source>
</evidence>
<dbReference type="Pfam" id="PF14501">
    <property type="entry name" value="HATPase_c_5"/>
    <property type="match status" value="1"/>
</dbReference>
<dbReference type="PANTHER" id="PTHR40448">
    <property type="entry name" value="TWO-COMPONENT SENSOR HISTIDINE KINASE"/>
    <property type="match status" value="1"/>
</dbReference>
<dbReference type="PANTHER" id="PTHR40448:SF1">
    <property type="entry name" value="TWO-COMPONENT SENSOR HISTIDINE KINASE"/>
    <property type="match status" value="1"/>
</dbReference>
<gene>
    <name evidence="3" type="ORF">H9753_09190</name>
</gene>
<sequence>MSLAFRIFTVCYTFLFTALSLFYITTGILGKKVRWGYLAAFCGSAVLLQWLVILGQILFYVEETGQDIIPLPFYDIVCYTLTALVLGWMMYRAFCLPLLHTVTASVLGTFIILTAGSVMSQAVDAYSPLFDRQHFLAFVRLYIPYTLCFAVAWVAAFILRRSEFHRYFSALFRSRARGILTLLVSYILMCTLPVLQLISPDTAPDVGYAMFFFALIVAGLFLIQFAAMYAAGQDKIKAQEETILQQQAHMALLEELQQEIRAFRHDFTNLFSGLTLQAQEGDLEGIQEFMRKTSSYFDEKLGSEIAQMDGLNNIQMYPLRSLLTSKLAKMRQMQIKAVLEVLYPVRTEQGMDMEDLLRAAGILLDNAMEAASRKEGLVRVVLLQEEKELYLAVANNYDTAPDMAALNRKGYTTKGSGHGTGLSSYRRIVSRYRGCAMRTYLKENMLVQELHIPVR</sequence>
<protein>
    <submittedName>
        <fullName evidence="3">GHKL domain-containing protein</fullName>
    </submittedName>
</protein>
<feature type="transmembrane region" description="Helical" evidence="1">
    <location>
        <begin position="98"/>
        <end position="119"/>
    </location>
</feature>
<keyword evidence="1" id="KW-1133">Transmembrane helix</keyword>
<evidence type="ECO:0000313" key="3">
    <source>
        <dbReference type="EMBL" id="HJC63775.1"/>
    </source>
</evidence>
<feature type="transmembrane region" description="Helical" evidence="1">
    <location>
        <begin position="6"/>
        <end position="25"/>
    </location>
</feature>
<keyword evidence="1" id="KW-0472">Membrane</keyword>
<feature type="transmembrane region" description="Helical" evidence="1">
    <location>
        <begin position="37"/>
        <end position="61"/>
    </location>
</feature>
<proteinExistence type="predicted"/>
<reference evidence="3" key="1">
    <citation type="journal article" date="2021" name="PeerJ">
        <title>Extensive microbial diversity within the chicken gut microbiome revealed by metagenomics and culture.</title>
        <authorList>
            <person name="Gilroy R."/>
            <person name="Ravi A."/>
            <person name="Getino M."/>
            <person name="Pursley I."/>
            <person name="Horton D.L."/>
            <person name="Alikhan N.F."/>
            <person name="Baker D."/>
            <person name="Gharbi K."/>
            <person name="Hall N."/>
            <person name="Watson M."/>
            <person name="Adriaenssens E.M."/>
            <person name="Foster-Nyarko E."/>
            <person name="Jarju S."/>
            <person name="Secka A."/>
            <person name="Antonio M."/>
            <person name="Oren A."/>
            <person name="Chaudhuri R.R."/>
            <person name="La Ragione R."/>
            <person name="Hildebrand F."/>
            <person name="Pallen M.J."/>
        </authorList>
    </citation>
    <scope>NUCLEOTIDE SEQUENCE</scope>
    <source>
        <strain evidence="3">ChiBcec2-3848</strain>
    </source>
</reference>